<keyword evidence="5" id="KW-0227">DNA damage</keyword>
<keyword evidence="7" id="KW-0460">Magnesium</keyword>
<evidence type="ECO:0000256" key="3">
    <source>
        <dbReference type="ARBA" id="ARBA00022722"/>
    </source>
</evidence>
<dbReference type="PANTHER" id="PTHR15822:SF4">
    <property type="entry name" value="TYROSYL-DNA PHOSPHODIESTERASE 2"/>
    <property type="match status" value="1"/>
</dbReference>
<reference evidence="10" key="1">
    <citation type="journal article" date="2015" name="Nature">
        <title>Complex archaea that bridge the gap between prokaryotes and eukaryotes.</title>
        <authorList>
            <person name="Spang A."/>
            <person name="Saw J.H."/>
            <person name="Jorgensen S.L."/>
            <person name="Zaremba-Niedzwiedzka K."/>
            <person name="Martijn J."/>
            <person name="Lind A.E."/>
            <person name="van Eijk R."/>
            <person name="Schleper C."/>
            <person name="Guy L."/>
            <person name="Ettema T.J."/>
        </authorList>
    </citation>
    <scope>NUCLEOTIDE SEQUENCE</scope>
</reference>
<evidence type="ECO:0000256" key="8">
    <source>
        <dbReference type="ARBA" id="ARBA00023204"/>
    </source>
</evidence>
<dbReference type="InterPro" id="IPR005135">
    <property type="entry name" value="Endo/exonuclease/phosphatase"/>
</dbReference>
<name>A0A0F9RWS7_9ZZZZ</name>
<proteinExistence type="predicted"/>
<dbReference type="GO" id="GO:0006281">
    <property type="term" value="P:DNA repair"/>
    <property type="evidence" value="ECO:0007669"/>
    <property type="project" value="UniProtKB-KW"/>
</dbReference>
<keyword evidence="3" id="KW-0540">Nuclease</keyword>
<comment type="cofactor">
    <cofactor evidence="1">
        <name>Mn(2+)</name>
        <dbReference type="ChEBI" id="CHEBI:29035"/>
    </cofactor>
</comment>
<organism evidence="10">
    <name type="scientific">marine sediment metagenome</name>
    <dbReference type="NCBI Taxonomy" id="412755"/>
    <lineage>
        <taxon>unclassified sequences</taxon>
        <taxon>metagenomes</taxon>
        <taxon>ecological metagenomes</taxon>
    </lineage>
</organism>
<evidence type="ECO:0000256" key="4">
    <source>
        <dbReference type="ARBA" id="ARBA00022723"/>
    </source>
</evidence>
<sequence length="256" mass="29899">MRDILTMQENQLRILTYNLHKGFSAGNRHFILHKIRDALIESDADIMFLQEMQGQHTGHEKKHLNWPDTPHSEFLAHDRWPHFAYGKNVMYDAGHHGNAILSKYDIQRWENINVSPYTWASRSLLHGVISLPNQGGDLHIICLHLGLMAIERRRQFKTLCARIDEHVPQDAPLIIAGDFNDWAGQAEKLFSQHLNLKEAYRTLHQQHAKTFPAWMPVFKMDRIYYRGVEPVTCERPNRKLWNNLSDHSPLVATFQL</sequence>
<evidence type="ECO:0000256" key="5">
    <source>
        <dbReference type="ARBA" id="ARBA00022763"/>
    </source>
</evidence>
<dbReference type="PANTHER" id="PTHR15822">
    <property type="entry name" value="TRAF AND TNF RECEPTOR-ASSOCIATED PROTEIN"/>
    <property type="match status" value="1"/>
</dbReference>
<gene>
    <name evidence="10" type="ORF">LCGC14_0922830</name>
</gene>
<dbReference type="GO" id="GO:0016787">
    <property type="term" value="F:hydrolase activity"/>
    <property type="evidence" value="ECO:0007669"/>
    <property type="project" value="UniProtKB-KW"/>
</dbReference>
<dbReference type="InterPro" id="IPR051547">
    <property type="entry name" value="TDP2-like"/>
</dbReference>
<evidence type="ECO:0000256" key="6">
    <source>
        <dbReference type="ARBA" id="ARBA00022801"/>
    </source>
</evidence>
<keyword evidence="8" id="KW-0234">DNA repair</keyword>
<dbReference type="SUPFAM" id="SSF56219">
    <property type="entry name" value="DNase I-like"/>
    <property type="match status" value="1"/>
</dbReference>
<dbReference type="GO" id="GO:0046872">
    <property type="term" value="F:metal ion binding"/>
    <property type="evidence" value="ECO:0007669"/>
    <property type="project" value="UniProtKB-KW"/>
</dbReference>
<dbReference type="InterPro" id="IPR036691">
    <property type="entry name" value="Endo/exonu/phosph_ase_sf"/>
</dbReference>
<evidence type="ECO:0000259" key="9">
    <source>
        <dbReference type="Pfam" id="PF03372"/>
    </source>
</evidence>
<feature type="domain" description="Endonuclease/exonuclease/phosphatase" evidence="9">
    <location>
        <begin position="15"/>
        <end position="247"/>
    </location>
</feature>
<dbReference type="Gene3D" id="3.60.10.10">
    <property type="entry name" value="Endonuclease/exonuclease/phosphatase"/>
    <property type="match status" value="1"/>
</dbReference>
<dbReference type="GO" id="GO:0004518">
    <property type="term" value="F:nuclease activity"/>
    <property type="evidence" value="ECO:0007669"/>
    <property type="project" value="UniProtKB-KW"/>
</dbReference>
<evidence type="ECO:0000256" key="1">
    <source>
        <dbReference type="ARBA" id="ARBA00001936"/>
    </source>
</evidence>
<evidence type="ECO:0000313" key="10">
    <source>
        <dbReference type="EMBL" id="KKN21683.1"/>
    </source>
</evidence>
<dbReference type="Pfam" id="PF03372">
    <property type="entry name" value="Exo_endo_phos"/>
    <property type="match status" value="1"/>
</dbReference>
<keyword evidence="4" id="KW-0479">Metal-binding</keyword>
<evidence type="ECO:0000256" key="7">
    <source>
        <dbReference type="ARBA" id="ARBA00022842"/>
    </source>
</evidence>
<protein>
    <recommendedName>
        <fullName evidence="9">Endonuclease/exonuclease/phosphatase domain-containing protein</fullName>
    </recommendedName>
</protein>
<dbReference type="AlphaFoldDB" id="A0A0F9RWS7"/>
<evidence type="ECO:0000256" key="2">
    <source>
        <dbReference type="ARBA" id="ARBA00001946"/>
    </source>
</evidence>
<accession>A0A0F9RWS7</accession>
<keyword evidence="6" id="KW-0378">Hydrolase</keyword>
<comment type="cofactor">
    <cofactor evidence="2">
        <name>Mg(2+)</name>
        <dbReference type="ChEBI" id="CHEBI:18420"/>
    </cofactor>
</comment>
<comment type="caution">
    <text evidence="10">The sequence shown here is derived from an EMBL/GenBank/DDBJ whole genome shotgun (WGS) entry which is preliminary data.</text>
</comment>
<dbReference type="EMBL" id="LAZR01003127">
    <property type="protein sequence ID" value="KKN21683.1"/>
    <property type="molecule type" value="Genomic_DNA"/>
</dbReference>